<gene>
    <name evidence="7" type="primary">zwf</name>
    <name evidence="10" type="ORF">HNP60_003172</name>
</gene>
<comment type="catalytic activity">
    <reaction evidence="7">
        <text>D-glucose 6-phosphate + NADP(+) = 6-phospho-D-glucono-1,5-lactone + NADPH + H(+)</text>
        <dbReference type="Rhea" id="RHEA:15841"/>
        <dbReference type="ChEBI" id="CHEBI:15378"/>
        <dbReference type="ChEBI" id="CHEBI:57783"/>
        <dbReference type="ChEBI" id="CHEBI:57955"/>
        <dbReference type="ChEBI" id="CHEBI:58349"/>
        <dbReference type="ChEBI" id="CHEBI:61548"/>
        <dbReference type="EC" id="1.1.1.49"/>
    </reaction>
</comment>
<keyword evidence="4 7" id="KW-0521">NADP</keyword>
<dbReference type="Gene3D" id="3.40.50.720">
    <property type="entry name" value="NAD(P)-binding Rossmann-like Domain"/>
    <property type="match status" value="1"/>
</dbReference>
<evidence type="ECO:0000256" key="6">
    <source>
        <dbReference type="ARBA" id="ARBA00023277"/>
    </source>
</evidence>
<feature type="domain" description="Glucose-6-phosphate dehydrogenase C-terminal" evidence="9">
    <location>
        <begin position="186"/>
        <end position="486"/>
    </location>
</feature>
<feature type="binding site" evidence="7">
    <location>
        <position position="232"/>
    </location>
    <ligand>
        <name>substrate</name>
    </ligand>
</feature>
<evidence type="ECO:0000256" key="5">
    <source>
        <dbReference type="ARBA" id="ARBA00023002"/>
    </source>
</evidence>
<dbReference type="EMBL" id="JACHKA010000001">
    <property type="protein sequence ID" value="MBB5987198.1"/>
    <property type="molecule type" value="Genomic_DNA"/>
</dbReference>
<organism evidence="10 11">
    <name type="scientific">Sphingobium lignivorans</name>
    <dbReference type="NCBI Taxonomy" id="2735886"/>
    <lineage>
        <taxon>Bacteria</taxon>
        <taxon>Pseudomonadati</taxon>
        <taxon>Pseudomonadota</taxon>
        <taxon>Alphaproteobacteria</taxon>
        <taxon>Sphingomonadales</taxon>
        <taxon>Sphingomonadaceae</taxon>
        <taxon>Sphingobium</taxon>
    </lineage>
</organism>
<evidence type="ECO:0000313" key="10">
    <source>
        <dbReference type="EMBL" id="MBB5987198.1"/>
    </source>
</evidence>
<dbReference type="EC" id="1.1.1.49" evidence="7"/>
<feature type="binding site" evidence="7">
    <location>
        <position position="179"/>
    </location>
    <ligand>
        <name>substrate</name>
    </ligand>
</feature>
<dbReference type="Gene3D" id="3.30.360.10">
    <property type="entry name" value="Dihydrodipicolinate Reductase, domain 2"/>
    <property type="match status" value="1"/>
</dbReference>
<dbReference type="InterPro" id="IPR036291">
    <property type="entry name" value="NAD(P)-bd_dom_sf"/>
</dbReference>
<dbReference type="NCBIfam" id="TIGR00871">
    <property type="entry name" value="zwf"/>
    <property type="match status" value="1"/>
</dbReference>
<dbReference type="Pfam" id="PF02781">
    <property type="entry name" value="G6PD_C"/>
    <property type="match status" value="1"/>
</dbReference>
<proteinExistence type="inferred from homology"/>
<dbReference type="InterPro" id="IPR019796">
    <property type="entry name" value="G6P_DH_AS"/>
</dbReference>
<dbReference type="PANTHER" id="PTHR23429">
    <property type="entry name" value="GLUCOSE-6-PHOSPHATE 1-DEHYDROGENASE G6PD"/>
    <property type="match status" value="1"/>
</dbReference>
<comment type="similarity">
    <text evidence="2 7">Belongs to the glucose-6-phosphate dehydrogenase family.</text>
</comment>
<dbReference type="InterPro" id="IPR022674">
    <property type="entry name" value="G6P_DH_NAD-bd"/>
</dbReference>
<keyword evidence="5 7" id="KW-0560">Oxidoreductase</keyword>
<evidence type="ECO:0000259" key="9">
    <source>
        <dbReference type="Pfam" id="PF02781"/>
    </source>
</evidence>
<keyword evidence="3 7" id="KW-0313">Glucose metabolism</keyword>
<evidence type="ECO:0000256" key="3">
    <source>
        <dbReference type="ARBA" id="ARBA00022526"/>
    </source>
</evidence>
<dbReference type="Pfam" id="PF00479">
    <property type="entry name" value="G6PD_N"/>
    <property type="match status" value="1"/>
</dbReference>
<evidence type="ECO:0000256" key="1">
    <source>
        <dbReference type="ARBA" id="ARBA00004937"/>
    </source>
</evidence>
<dbReference type="SUPFAM" id="SSF55347">
    <property type="entry name" value="Glyceraldehyde-3-phosphate dehydrogenase-like, C-terminal domain"/>
    <property type="match status" value="1"/>
</dbReference>
<dbReference type="InterPro" id="IPR022675">
    <property type="entry name" value="G6P_DH_C"/>
</dbReference>
<sequence length="488" mass="54044">MAEKSTVLILFGATGDLAHRMLFPSLYHLLCDGLLPEPFHIMASGRTRMDDAAFRDTIAEALKTYAQAELLDEDRIAGFLERIVYCPVSAGDEAQFAALAERARSLSTGPVAVYLSTPPSLFAPTAQGLAGAGLIGADTRIAMEKPIGKDLASSKEVNDAIGALFPEEHIFRVDHYLGKETVQNLMALRFGNRLFEPLWNSSAIDHVQITVAETVGLEGRVSYYDGVGALKDMVQNHMLQILSIIAMEPPARMDSTAVRDEKVKALRSLRPMEPDSVRTHSVRGQYREGAVGGKLIAGYAEELGKPSDTETFVALKAHIDNWRWTGVPFYLRTGKCMPSRQSEILIQFKPVTHSIFRRNGYGDALEPNQLIIRLQPDENIRLCIMAKRPGLDRDGVKLQEVGLDVSLAHAFANERRRIAYERLLLDLIEGDTTLFVRRDEVEAQWTWIDSITAGWKESGQKVVQYAAGTWGPSAGIALIERDGASWYD</sequence>
<feature type="binding site" evidence="7">
    <location>
        <position position="46"/>
    </location>
    <ligand>
        <name>NADP(+)</name>
        <dbReference type="ChEBI" id="CHEBI:58349"/>
    </ligand>
</feature>
<dbReference type="PRINTS" id="PR00079">
    <property type="entry name" value="G6PDHDRGNASE"/>
</dbReference>
<feature type="binding site" evidence="7">
    <location>
        <position position="213"/>
    </location>
    <ligand>
        <name>substrate</name>
    </ligand>
</feature>
<feature type="binding site" evidence="7">
    <location>
        <position position="335"/>
    </location>
    <ligand>
        <name>substrate</name>
    </ligand>
</feature>
<reference evidence="10 11" key="1">
    <citation type="submission" date="2020-08" db="EMBL/GenBank/DDBJ databases">
        <title>Exploring microbial biodiversity for novel pathways involved in the catabolism of aromatic compounds derived from lignin.</title>
        <authorList>
            <person name="Elkins J."/>
        </authorList>
    </citation>
    <scope>NUCLEOTIDE SEQUENCE [LARGE SCALE GENOMIC DNA]</scope>
    <source>
        <strain evidence="10 11">B1D3A</strain>
    </source>
</reference>
<dbReference type="PIRSF" id="PIRSF000110">
    <property type="entry name" value="G6PD"/>
    <property type="match status" value="1"/>
</dbReference>
<evidence type="ECO:0000256" key="2">
    <source>
        <dbReference type="ARBA" id="ARBA00009975"/>
    </source>
</evidence>
<dbReference type="InterPro" id="IPR001282">
    <property type="entry name" value="G6P_DH"/>
</dbReference>
<feature type="domain" description="Glucose-6-phosphate dehydrogenase NAD-binding" evidence="8">
    <location>
        <begin position="9"/>
        <end position="184"/>
    </location>
</feature>
<accession>A0ABR6NIT8</accession>
<dbReference type="HAMAP" id="MF_00966">
    <property type="entry name" value="G6PD"/>
    <property type="match status" value="1"/>
</dbReference>
<dbReference type="NCBIfam" id="NF009492">
    <property type="entry name" value="PRK12853.1-3"/>
    <property type="match status" value="1"/>
</dbReference>
<keyword evidence="11" id="KW-1185">Reference proteome</keyword>
<protein>
    <recommendedName>
        <fullName evidence="7">Glucose-6-phosphate 1-dehydrogenase</fullName>
        <shortName evidence="7">G6PD</shortName>
        <ecNumber evidence="7">1.1.1.49</ecNumber>
    </recommendedName>
</protein>
<comment type="caution">
    <text evidence="7">Lacks conserved residue(s) required for the propagation of feature annotation.</text>
</comment>
<evidence type="ECO:0000259" key="8">
    <source>
        <dbReference type="Pfam" id="PF00479"/>
    </source>
</evidence>
<feature type="binding site" evidence="7">
    <location>
        <position position="145"/>
    </location>
    <ligand>
        <name>NADP(+)</name>
        <dbReference type="ChEBI" id="CHEBI:58349"/>
    </ligand>
</feature>
<name>A0ABR6NIT8_9SPHN</name>
<dbReference type="RefSeq" id="WP_014077522.1">
    <property type="nucleotide sequence ID" value="NZ_JACHKA010000001.1"/>
</dbReference>
<feature type="binding site" evidence="7">
    <location>
        <position position="175"/>
    </location>
    <ligand>
        <name>substrate</name>
    </ligand>
</feature>
<evidence type="ECO:0000256" key="4">
    <source>
        <dbReference type="ARBA" id="ARBA00022857"/>
    </source>
</evidence>
<comment type="caution">
    <text evidence="10">The sequence shown here is derived from an EMBL/GenBank/DDBJ whole genome shotgun (WGS) entry which is preliminary data.</text>
</comment>
<dbReference type="PROSITE" id="PS00069">
    <property type="entry name" value="G6P_DEHYDROGENASE"/>
    <property type="match status" value="1"/>
</dbReference>
<comment type="pathway">
    <text evidence="1 7">Carbohydrate degradation; pentose phosphate pathway; D-ribulose 5-phosphate from D-glucose 6-phosphate (oxidative stage): step 1/3.</text>
</comment>
<evidence type="ECO:0000256" key="7">
    <source>
        <dbReference type="HAMAP-Rule" id="MF_00966"/>
    </source>
</evidence>
<dbReference type="PANTHER" id="PTHR23429:SF0">
    <property type="entry name" value="GLUCOSE-6-PHOSPHATE 1-DEHYDROGENASE"/>
    <property type="match status" value="1"/>
</dbReference>
<dbReference type="Proteomes" id="UP001138540">
    <property type="component" value="Unassembled WGS sequence"/>
</dbReference>
<dbReference type="GO" id="GO:0004345">
    <property type="term" value="F:glucose-6-phosphate dehydrogenase activity"/>
    <property type="evidence" value="ECO:0007669"/>
    <property type="project" value="UniProtKB-EC"/>
</dbReference>
<dbReference type="SUPFAM" id="SSF51735">
    <property type="entry name" value="NAD(P)-binding Rossmann-fold domains"/>
    <property type="match status" value="1"/>
</dbReference>
<comment type="function">
    <text evidence="7">Catalyzes the oxidation of glucose 6-phosphate to 6-phosphogluconolactone.</text>
</comment>
<keyword evidence="6 7" id="KW-0119">Carbohydrate metabolism</keyword>
<feature type="active site" description="Proton acceptor" evidence="7">
    <location>
        <position position="237"/>
    </location>
</feature>
<evidence type="ECO:0000313" key="11">
    <source>
        <dbReference type="Proteomes" id="UP001138540"/>
    </source>
</evidence>